<keyword evidence="2" id="KW-0678">Repressor</keyword>
<evidence type="ECO:0000259" key="7">
    <source>
        <dbReference type="PROSITE" id="PS51186"/>
    </source>
</evidence>
<evidence type="ECO:0000256" key="3">
    <source>
        <dbReference type="ARBA" id="ARBA00022649"/>
    </source>
</evidence>
<dbReference type="EMBL" id="JANIBM010000004">
    <property type="protein sequence ID" value="MCQ8180512.1"/>
    <property type="molecule type" value="Genomic_DNA"/>
</dbReference>
<evidence type="ECO:0000313" key="8">
    <source>
        <dbReference type="EMBL" id="MCQ8180512.1"/>
    </source>
</evidence>
<protein>
    <submittedName>
        <fullName evidence="8">GNAT family N-acetyltransferase</fullName>
    </submittedName>
</protein>
<organism evidence="8 9">
    <name type="scientific">Methylomonas aurea</name>
    <dbReference type="NCBI Taxonomy" id="2952224"/>
    <lineage>
        <taxon>Bacteria</taxon>
        <taxon>Pseudomonadati</taxon>
        <taxon>Pseudomonadota</taxon>
        <taxon>Gammaproteobacteria</taxon>
        <taxon>Methylococcales</taxon>
        <taxon>Methylococcaceae</taxon>
        <taxon>Methylomonas</taxon>
    </lineage>
</organism>
<evidence type="ECO:0000256" key="6">
    <source>
        <dbReference type="ARBA" id="ARBA00049880"/>
    </source>
</evidence>
<evidence type="ECO:0000256" key="1">
    <source>
        <dbReference type="ARBA" id="ARBA00009342"/>
    </source>
</evidence>
<dbReference type="Pfam" id="PF13508">
    <property type="entry name" value="Acetyltransf_7"/>
    <property type="match status" value="1"/>
</dbReference>
<gene>
    <name evidence="8" type="ORF">NP603_05300</name>
</gene>
<comment type="catalytic activity">
    <reaction evidence="6">
        <text>glycyl-tRNA(Gly) + acetyl-CoA = N-acetylglycyl-tRNA(Gly) + CoA + H(+)</text>
        <dbReference type="Rhea" id="RHEA:81867"/>
        <dbReference type="Rhea" id="RHEA-COMP:9683"/>
        <dbReference type="Rhea" id="RHEA-COMP:19766"/>
        <dbReference type="ChEBI" id="CHEBI:15378"/>
        <dbReference type="ChEBI" id="CHEBI:57287"/>
        <dbReference type="ChEBI" id="CHEBI:57288"/>
        <dbReference type="ChEBI" id="CHEBI:78522"/>
        <dbReference type="ChEBI" id="CHEBI:232036"/>
    </reaction>
</comment>
<dbReference type="Proteomes" id="UP001524569">
    <property type="component" value="Unassembled WGS sequence"/>
</dbReference>
<dbReference type="InterPro" id="IPR000182">
    <property type="entry name" value="GNAT_dom"/>
</dbReference>
<keyword evidence="3" id="KW-1277">Toxin-antitoxin system</keyword>
<dbReference type="PROSITE" id="PS51186">
    <property type="entry name" value="GNAT"/>
    <property type="match status" value="1"/>
</dbReference>
<comment type="caution">
    <text evidence="8">The sequence shown here is derived from an EMBL/GenBank/DDBJ whole genome shotgun (WGS) entry which is preliminary data.</text>
</comment>
<dbReference type="PANTHER" id="PTHR36449">
    <property type="entry name" value="ACETYLTRANSFERASE-RELATED"/>
    <property type="match status" value="1"/>
</dbReference>
<keyword evidence="9" id="KW-1185">Reference proteome</keyword>
<evidence type="ECO:0000256" key="4">
    <source>
        <dbReference type="ARBA" id="ARBA00022679"/>
    </source>
</evidence>
<dbReference type="InterPro" id="IPR016181">
    <property type="entry name" value="Acyl_CoA_acyltransferase"/>
</dbReference>
<keyword evidence="4" id="KW-0808">Transferase</keyword>
<dbReference type="PANTHER" id="PTHR36449:SF1">
    <property type="entry name" value="ACETYLTRANSFERASE"/>
    <property type="match status" value="1"/>
</dbReference>
<accession>A0ABT1UE57</accession>
<dbReference type="SUPFAM" id="SSF55729">
    <property type="entry name" value="Acyl-CoA N-acyltransferases (Nat)"/>
    <property type="match status" value="1"/>
</dbReference>
<dbReference type="RefSeq" id="WP_256609876.1">
    <property type="nucleotide sequence ID" value="NZ_JANIBM010000004.1"/>
</dbReference>
<reference evidence="8 9" key="1">
    <citation type="submission" date="2022-07" db="EMBL/GenBank/DDBJ databases">
        <title>Methylomonas rivi sp. nov., Methylomonas rosea sp. nov., Methylomonas aureus sp. nov. and Methylomonas subterranea sp. nov., four novel methanotrophs isolated from a freshwater creek and the deep terrestrial subsurface.</title>
        <authorList>
            <person name="Abin C."/>
            <person name="Sankaranarayanan K."/>
            <person name="Garner C."/>
            <person name="Sindelar R."/>
            <person name="Kotary K."/>
            <person name="Garner R."/>
            <person name="Barclay S."/>
            <person name="Lawson P."/>
            <person name="Krumholz L."/>
        </authorList>
    </citation>
    <scope>NUCLEOTIDE SEQUENCE [LARGE SCALE GENOMIC DNA]</scope>
    <source>
        <strain evidence="8 9">SURF-1</strain>
    </source>
</reference>
<evidence type="ECO:0000256" key="5">
    <source>
        <dbReference type="ARBA" id="ARBA00023315"/>
    </source>
</evidence>
<proteinExistence type="inferred from homology"/>
<dbReference type="Gene3D" id="3.40.630.30">
    <property type="match status" value="1"/>
</dbReference>
<feature type="domain" description="N-acetyltransferase" evidence="7">
    <location>
        <begin position="1"/>
        <end position="174"/>
    </location>
</feature>
<name>A0ABT1UE57_9GAMM</name>
<evidence type="ECO:0000313" key="9">
    <source>
        <dbReference type="Proteomes" id="UP001524569"/>
    </source>
</evidence>
<evidence type="ECO:0000256" key="2">
    <source>
        <dbReference type="ARBA" id="ARBA00022491"/>
    </source>
</evidence>
<sequence>MAEYSIRRLLHDDHRPEFDCDDADLNEFLAIDSVLASQELLTVTYLVERDGLAVAFFSLSNDAVKKELIQQHDKSSYNRLVRKIPNRKRYSTLPAVKIGRLATAKELQGEGIGSDILDFLKDWFTEGNKTGCRFIIVDAYCNPKTIRFYEKNGFSFLLKSDEDQATRLMIFDLMTVRP</sequence>
<comment type="similarity">
    <text evidence="1">Belongs to the acetyltransferase family. GNAT subfamily.</text>
</comment>
<keyword evidence="5" id="KW-0012">Acyltransferase</keyword>